<sequence length="197" mass="23117">MESALDVLFTHIGQKIQLLESDKAALSDFFKLRALKRRQYLLQEGDLCKYLSFIIDGLLKSFTIDDKGNEHISLLAWEGWWISDFESFVKQTQAKLYIEAVEPTTVLMLSKDNYELLLEQFPIMERYFRILYQNSLTRKDSRLISSNTHSAEEKFKLFMETYPTLHQRVPQNLIASYLGLTAETVSRLKKKRFDQDS</sequence>
<feature type="domain" description="Cyclic nucleotide-binding" evidence="1">
    <location>
        <begin position="33"/>
        <end position="120"/>
    </location>
</feature>
<evidence type="ECO:0000259" key="1">
    <source>
        <dbReference type="Pfam" id="PF00027"/>
    </source>
</evidence>
<proteinExistence type="predicted"/>
<gene>
    <name evidence="2" type="ORF">ACFSQW_09420</name>
</gene>
<comment type="caution">
    <text evidence="2">The sequence shown here is derived from an EMBL/GenBank/DDBJ whole genome shotgun (WGS) entry which is preliminary data.</text>
</comment>
<evidence type="ECO:0000313" key="2">
    <source>
        <dbReference type="EMBL" id="MFD2554608.1"/>
    </source>
</evidence>
<organism evidence="2 3">
    <name type="scientific">Sphingobacterium tabacisoli</name>
    <dbReference type="NCBI Taxonomy" id="2044855"/>
    <lineage>
        <taxon>Bacteria</taxon>
        <taxon>Pseudomonadati</taxon>
        <taxon>Bacteroidota</taxon>
        <taxon>Sphingobacteriia</taxon>
        <taxon>Sphingobacteriales</taxon>
        <taxon>Sphingobacteriaceae</taxon>
        <taxon>Sphingobacterium</taxon>
    </lineage>
</organism>
<dbReference type="RefSeq" id="WP_210353013.1">
    <property type="nucleotide sequence ID" value="NZ_JAEQMU010000001.1"/>
</dbReference>
<dbReference type="Gene3D" id="2.60.120.10">
    <property type="entry name" value="Jelly Rolls"/>
    <property type="match status" value="1"/>
</dbReference>
<dbReference type="CDD" id="cd00038">
    <property type="entry name" value="CAP_ED"/>
    <property type="match status" value="1"/>
</dbReference>
<evidence type="ECO:0000313" key="3">
    <source>
        <dbReference type="Proteomes" id="UP001597440"/>
    </source>
</evidence>
<dbReference type="Proteomes" id="UP001597440">
    <property type="component" value="Unassembled WGS sequence"/>
</dbReference>
<keyword evidence="3" id="KW-1185">Reference proteome</keyword>
<dbReference type="InterPro" id="IPR014710">
    <property type="entry name" value="RmlC-like_jellyroll"/>
</dbReference>
<reference evidence="3" key="1">
    <citation type="journal article" date="2019" name="Int. J. Syst. Evol. Microbiol.">
        <title>The Global Catalogue of Microorganisms (GCM) 10K type strain sequencing project: providing services to taxonomists for standard genome sequencing and annotation.</title>
        <authorList>
            <consortium name="The Broad Institute Genomics Platform"/>
            <consortium name="The Broad Institute Genome Sequencing Center for Infectious Disease"/>
            <person name="Wu L."/>
            <person name="Ma J."/>
        </authorList>
    </citation>
    <scope>NUCLEOTIDE SEQUENCE [LARGE SCALE GENOMIC DNA]</scope>
    <source>
        <strain evidence="3">KCTC 52298</strain>
    </source>
</reference>
<dbReference type="InterPro" id="IPR018490">
    <property type="entry name" value="cNMP-bd_dom_sf"/>
</dbReference>
<dbReference type="SUPFAM" id="SSF51206">
    <property type="entry name" value="cAMP-binding domain-like"/>
    <property type="match status" value="1"/>
</dbReference>
<dbReference type="InterPro" id="IPR000595">
    <property type="entry name" value="cNMP-bd_dom"/>
</dbReference>
<dbReference type="Pfam" id="PF00027">
    <property type="entry name" value="cNMP_binding"/>
    <property type="match status" value="1"/>
</dbReference>
<name>A0ABW5L2W1_9SPHI</name>
<protein>
    <submittedName>
        <fullName evidence="2">Crp/Fnr family transcriptional regulator</fullName>
    </submittedName>
</protein>
<dbReference type="EMBL" id="JBHULD010000014">
    <property type="protein sequence ID" value="MFD2554608.1"/>
    <property type="molecule type" value="Genomic_DNA"/>
</dbReference>
<accession>A0ABW5L2W1</accession>